<comment type="caution">
    <text evidence="3">The sequence shown here is derived from an EMBL/GenBank/DDBJ whole genome shotgun (WGS) entry which is preliminary data.</text>
</comment>
<proteinExistence type="predicted"/>
<keyword evidence="4" id="KW-1185">Reference proteome</keyword>
<feature type="signal peptide" evidence="2">
    <location>
        <begin position="1"/>
        <end position="21"/>
    </location>
</feature>
<evidence type="ECO:0000313" key="4">
    <source>
        <dbReference type="Proteomes" id="UP000807306"/>
    </source>
</evidence>
<name>A0A9P6JPF4_9AGAR</name>
<feature type="chain" id="PRO_5040463138" evidence="2">
    <location>
        <begin position="22"/>
        <end position="108"/>
    </location>
</feature>
<evidence type="ECO:0000256" key="1">
    <source>
        <dbReference type="SAM" id="MobiDB-lite"/>
    </source>
</evidence>
<dbReference type="AlphaFoldDB" id="A0A9P6JPF4"/>
<protein>
    <submittedName>
        <fullName evidence="3">Uncharacterized protein</fullName>
    </submittedName>
</protein>
<accession>A0A9P6JPF4</accession>
<keyword evidence="2" id="KW-0732">Signal</keyword>
<sequence length="108" mass="11976">MVHIKTYITIVFCFWLSMVAAAPTYERRSSTSDELNTLVARGRRKAYIRPFAPIVRRGGEIYGQVWKAVTGGDQKPPADAKPDSESESSGLCTRDTSGKKMKANKCSM</sequence>
<evidence type="ECO:0000313" key="3">
    <source>
        <dbReference type="EMBL" id="KAF9527629.1"/>
    </source>
</evidence>
<feature type="region of interest" description="Disordered" evidence="1">
    <location>
        <begin position="71"/>
        <end position="108"/>
    </location>
</feature>
<evidence type="ECO:0000256" key="2">
    <source>
        <dbReference type="SAM" id="SignalP"/>
    </source>
</evidence>
<dbReference type="Proteomes" id="UP000807306">
    <property type="component" value="Unassembled WGS sequence"/>
</dbReference>
<reference evidence="3" key="1">
    <citation type="submission" date="2020-11" db="EMBL/GenBank/DDBJ databases">
        <authorList>
            <consortium name="DOE Joint Genome Institute"/>
            <person name="Ahrendt S."/>
            <person name="Riley R."/>
            <person name="Andreopoulos W."/>
            <person name="Labutti K."/>
            <person name="Pangilinan J."/>
            <person name="Ruiz-Duenas F.J."/>
            <person name="Barrasa J.M."/>
            <person name="Sanchez-Garcia M."/>
            <person name="Camarero S."/>
            <person name="Miyauchi S."/>
            <person name="Serrano A."/>
            <person name="Linde D."/>
            <person name="Babiker R."/>
            <person name="Drula E."/>
            <person name="Ayuso-Fernandez I."/>
            <person name="Pacheco R."/>
            <person name="Padilla G."/>
            <person name="Ferreira P."/>
            <person name="Barriuso J."/>
            <person name="Kellner H."/>
            <person name="Castanera R."/>
            <person name="Alfaro M."/>
            <person name="Ramirez L."/>
            <person name="Pisabarro A.G."/>
            <person name="Kuo A."/>
            <person name="Tritt A."/>
            <person name="Lipzen A."/>
            <person name="He G."/>
            <person name="Yan M."/>
            <person name="Ng V."/>
            <person name="Cullen D."/>
            <person name="Martin F."/>
            <person name="Rosso M.-N."/>
            <person name="Henrissat B."/>
            <person name="Hibbett D."/>
            <person name="Martinez A.T."/>
            <person name="Grigoriev I.V."/>
        </authorList>
    </citation>
    <scope>NUCLEOTIDE SEQUENCE</scope>
    <source>
        <strain evidence="3">CBS 506.95</strain>
    </source>
</reference>
<dbReference type="EMBL" id="MU157859">
    <property type="protein sequence ID" value="KAF9527629.1"/>
    <property type="molecule type" value="Genomic_DNA"/>
</dbReference>
<gene>
    <name evidence="3" type="ORF">CPB83DRAFT_884052</name>
</gene>
<organism evidence="3 4">
    <name type="scientific">Crepidotus variabilis</name>
    <dbReference type="NCBI Taxonomy" id="179855"/>
    <lineage>
        <taxon>Eukaryota</taxon>
        <taxon>Fungi</taxon>
        <taxon>Dikarya</taxon>
        <taxon>Basidiomycota</taxon>
        <taxon>Agaricomycotina</taxon>
        <taxon>Agaricomycetes</taxon>
        <taxon>Agaricomycetidae</taxon>
        <taxon>Agaricales</taxon>
        <taxon>Agaricineae</taxon>
        <taxon>Crepidotaceae</taxon>
        <taxon>Crepidotus</taxon>
    </lineage>
</organism>
<feature type="compositionally biased region" description="Basic residues" evidence="1">
    <location>
        <begin position="99"/>
        <end position="108"/>
    </location>
</feature>